<feature type="domain" description="RGS" evidence="2">
    <location>
        <begin position="91"/>
        <end position="207"/>
    </location>
</feature>
<dbReference type="PANTHER" id="PTHR10845">
    <property type="entry name" value="REGULATOR OF G PROTEIN SIGNALING"/>
    <property type="match status" value="1"/>
</dbReference>
<feature type="compositionally biased region" description="Basic and acidic residues" evidence="1">
    <location>
        <begin position="221"/>
        <end position="233"/>
    </location>
</feature>
<feature type="compositionally biased region" description="Acidic residues" evidence="1">
    <location>
        <begin position="211"/>
        <end position="220"/>
    </location>
</feature>
<evidence type="ECO:0000259" key="2">
    <source>
        <dbReference type="PROSITE" id="PS50132"/>
    </source>
</evidence>
<accession>A0AAN6MGL7</accession>
<feature type="region of interest" description="Disordered" evidence="1">
    <location>
        <begin position="1"/>
        <end position="50"/>
    </location>
</feature>
<dbReference type="EMBL" id="MU855663">
    <property type="protein sequence ID" value="KAK3900517.1"/>
    <property type="molecule type" value="Genomic_DNA"/>
</dbReference>
<dbReference type="PROSITE" id="PS50132">
    <property type="entry name" value="RGS"/>
    <property type="match status" value="1"/>
</dbReference>
<feature type="compositionally biased region" description="Low complexity" evidence="1">
    <location>
        <begin position="462"/>
        <end position="471"/>
    </location>
</feature>
<keyword evidence="4" id="KW-1185">Reference proteome</keyword>
<feature type="compositionally biased region" description="Acidic residues" evidence="1">
    <location>
        <begin position="611"/>
        <end position="621"/>
    </location>
</feature>
<feature type="compositionally biased region" description="Basic and acidic residues" evidence="1">
    <location>
        <begin position="404"/>
        <end position="420"/>
    </location>
</feature>
<sequence>MPKAQLRAHSPTPTPMTTPKRLSREARDASPRPSSVLEDGDGDSIMTTSRPTSLALMPPAATAPAVPISSPPSLRDILTNTAPPPFTLGAFTAFLSQNHCMETLEFTMDADRYRSVHSNFFGEQGAPAAEPPSAESHEHVCSLWRKIINAYIVQYSHREVNLPAPIRDRLLSLPSSPVPPDPSELDEAVKIVYELMNDSVLGPFLASMTAQDEDAGETEMVDAHDAAHHDSNRQSRSRLRMPRDPSASSDESSRSPKMGFLPILNMSWTSEPKSSASSSSDTTERGALTDDGANTPSPTGNEPMTPPTTPPMTDWGFSTASGGLHKALSTHSSGWKKMGAKLGLNRMGRSKRGHSSAATSAPVVDVVELQAMPIPNDTTAATATASLDSASPLAPPPREKRVRSRVERPHAHHREWEEPHPGQRYAITVWGNTRPAAGAAASPCCGNGGGVGRADTAAKAYSPYPVRSPSSRGGGAGTGAGARRFAPTRLRTPSSRHGGGKDSRAAAAAARFSCLSSTTTTHKTTYTNDYNSSLRLTMTDFSGFLHPELTPITTTTTEASSFTSLDPEKQHPITPDDDSSDDPYGWEAAMEKRAPLRPPPPCRVAHHHAGDDDDEDLSEEEVVSEFCPVLHLQYRRANGAPGKRTLLQRVLSFGPRE</sequence>
<feature type="region of interest" description="Disordered" evidence="1">
    <location>
        <begin position="385"/>
        <end position="420"/>
    </location>
</feature>
<dbReference type="InterPro" id="IPR036305">
    <property type="entry name" value="RGS_sf"/>
</dbReference>
<dbReference type="SUPFAM" id="SSF48097">
    <property type="entry name" value="Regulator of G-protein signaling, RGS"/>
    <property type="match status" value="1"/>
</dbReference>
<dbReference type="AlphaFoldDB" id="A0AAN6MGL7"/>
<organism evidence="3 4">
    <name type="scientific">Staphylotrichum tortipilum</name>
    <dbReference type="NCBI Taxonomy" id="2831512"/>
    <lineage>
        <taxon>Eukaryota</taxon>
        <taxon>Fungi</taxon>
        <taxon>Dikarya</taxon>
        <taxon>Ascomycota</taxon>
        <taxon>Pezizomycotina</taxon>
        <taxon>Sordariomycetes</taxon>
        <taxon>Sordariomycetidae</taxon>
        <taxon>Sordariales</taxon>
        <taxon>Chaetomiaceae</taxon>
        <taxon>Staphylotrichum</taxon>
    </lineage>
</organism>
<dbReference type="Pfam" id="PF00615">
    <property type="entry name" value="RGS"/>
    <property type="match status" value="1"/>
</dbReference>
<feature type="region of interest" description="Disordered" evidence="1">
    <location>
        <begin position="556"/>
        <end position="621"/>
    </location>
</feature>
<feature type="compositionally biased region" description="Polar residues" evidence="1">
    <location>
        <begin position="292"/>
        <end position="302"/>
    </location>
</feature>
<comment type="caution">
    <text evidence="3">The sequence shown here is derived from an EMBL/GenBank/DDBJ whole genome shotgun (WGS) entry which is preliminary data.</text>
</comment>
<gene>
    <name evidence="3" type="ORF">C8A05DRAFT_35838</name>
</gene>
<dbReference type="CDD" id="cd07440">
    <property type="entry name" value="RGS"/>
    <property type="match status" value="1"/>
</dbReference>
<evidence type="ECO:0000313" key="4">
    <source>
        <dbReference type="Proteomes" id="UP001303889"/>
    </source>
</evidence>
<dbReference type="InterPro" id="IPR016137">
    <property type="entry name" value="RGS"/>
</dbReference>
<name>A0AAN6MGL7_9PEZI</name>
<dbReference type="InterPro" id="IPR044926">
    <property type="entry name" value="RGS_subdomain_2"/>
</dbReference>
<evidence type="ECO:0000256" key="1">
    <source>
        <dbReference type="SAM" id="MobiDB-lite"/>
    </source>
</evidence>
<reference evidence="3" key="2">
    <citation type="submission" date="2023-05" db="EMBL/GenBank/DDBJ databases">
        <authorList>
            <consortium name="Lawrence Berkeley National Laboratory"/>
            <person name="Steindorff A."/>
            <person name="Hensen N."/>
            <person name="Bonometti L."/>
            <person name="Westerberg I."/>
            <person name="Brannstrom I.O."/>
            <person name="Guillou S."/>
            <person name="Cros-Aarteil S."/>
            <person name="Calhoun S."/>
            <person name="Haridas S."/>
            <person name="Kuo A."/>
            <person name="Mondo S."/>
            <person name="Pangilinan J."/>
            <person name="Riley R."/>
            <person name="Labutti K."/>
            <person name="Andreopoulos B."/>
            <person name="Lipzen A."/>
            <person name="Chen C."/>
            <person name="Yanf M."/>
            <person name="Daum C."/>
            <person name="Ng V."/>
            <person name="Clum A."/>
            <person name="Ohm R."/>
            <person name="Martin F."/>
            <person name="Silar P."/>
            <person name="Natvig D."/>
            <person name="Lalanne C."/>
            <person name="Gautier V."/>
            <person name="Ament-Velasquez S.L."/>
            <person name="Kruys A."/>
            <person name="Hutchinson M.I."/>
            <person name="Powell A.J."/>
            <person name="Barry K."/>
            <person name="Miller A.N."/>
            <person name="Grigoriev I.V."/>
            <person name="Debuchy R."/>
            <person name="Gladieux P."/>
            <person name="Thoren M.H."/>
            <person name="Johannesson H."/>
        </authorList>
    </citation>
    <scope>NUCLEOTIDE SEQUENCE</scope>
    <source>
        <strain evidence="3">CBS 103.79</strain>
    </source>
</reference>
<protein>
    <recommendedName>
        <fullName evidence="2">RGS domain-containing protein</fullName>
    </recommendedName>
</protein>
<dbReference type="Gene3D" id="1.10.167.10">
    <property type="entry name" value="Regulator of G-protein Signalling 4, domain 2"/>
    <property type="match status" value="1"/>
</dbReference>
<dbReference type="SMART" id="SM00315">
    <property type="entry name" value="RGS"/>
    <property type="match status" value="1"/>
</dbReference>
<feature type="compositionally biased region" description="Low complexity" evidence="1">
    <location>
        <begin position="267"/>
        <end position="280"/>
    </location>
</feature>
<proteinExistence type="predicted"/>
<evidence type="ECO:0000313" key="3">
    <source>
        <dbReference type="EMBL" id="KAK3900517.1"/>
    </source>
</evidence>
<feature type="region of interest" description="Disordered" evidence="1">
    <location>
        <begin position="462"/>
        <end position="504"/>
    </location>
</feature>
<feature type="region of interest" description="Disordered" evidence="1">
    <location>
        <begin position="211"/>
        <end position="335"/>
    </location>
</feature>
<dbReference type="PANTHER" id="PTHR10845:SF267">
    <property type="entry name" value="REGULATOR OF G PROTEIN SIGNALING DOMAIN PROTEIN (AFU_ORTHOLOGUE AFUA_6G06860)"/>
    <property type="match status" value="1"/>
</dbReference>
<dbReference type="Proteomes" id="UP001303889">
    <property type="component" value="Unassembled WGS sequence"/>
</dbReference>
<reference evidence="3" key="1">
    <citation type="journal article" date="2023" name="Mol. Phylogenet. Evol.">
        <title>Genome-scale phylogeny and comparative genomics of the fungal order Sordariales.</title>
        <authorList>
            <person name="Hensen N."/>
            <person name="Bonometti L."/>
            <person name="Westerberg I."/>
            <person name="Brannstrom I.O."/>
            <person name="Guillou S."/>
            <person name="Cros-Aarteil S."/>
            <person name="Calhoun S."/>
            <person name="Haridas S."/>
            <person name="Kuo A."/>
            <person name="Mondo S."/>
            <person name="Pangilinan J."/>
            <person name="Riley R."/>
            <person name="LaButti K."/>
            <person name="Andreopoulos B."/>
            <person name="Lipzen A."/>
            <person name="Chen C."/>
            <person name="Yan M."/>
            <person name="Daum C."/>
            <person name="Ng V."/>
            <person name="Clum A."/>
            <person name="Steindorff A."/>
            <person name="Ohm R.A."/>
            <person name="Martin F."/>
            <person name="Silar P."/>
            <person name="Natvig D.O."/>
            <person name="Lalanne C."/>
            <person name="Gautier V."/>
            <person name="Ament-Velasquez S.L."/>
            <person name="Kruys A."/>
            <person name="Hutchinson M.I."/>
            <person name="Powell A.J."/>
            <person name="Barry K."/>
            <person name="Miller A.N."/>
            <person name="Grigoriev I.V."/>
            <person name="Debuchy R."/>
            <person name="Gladieux P."/>
            <person name="Hiltunen Thoren M."/>
            <person name="Johannesson H."/>
        </authorList>
    </citation>
    <scope>NUCLEOTIDE SEQUENCE</scope>
    <source>
        <strain evidence="3">CBS 103.79</strain>
    </source>
</reference>